<evidence type="ECO:0000313" key="4">
    <source>
        <dbReference type="EMBL" id="KEK15584.1"/>
    </source>
</evidence>
<dbReference type="InterPro" id="IPR011109">
    <property type="entry name" value="DNA_bind_recombinase_dom"/>
</dbReference>
<evidence type="ECO:0000256" key="1">
    <source>
        <dbReference type="SAM" id="Coils"/>
    </source>
</evidence>
<dbReference type="AlphaFoldDB" id="A0A073JPV7"/>
<dbReference type="Gene3D" id="3.40.50.1390">
    <property type="entry name" value="Resolvase, N-terminal catalytic domain"/>
    <property type="match status" value="1"/>
</dbReference>
<dbReference type="GO" id="GO:0003677">
    <property type="term" value="F:DNA binding"/>
    <property type="evidence" value="ECO:0007669"/>
    <property type="project" value="InterPro"/>
</dbReference>
<comment type="caution">
    <text evidence="4">The sequence shown here is derived from an EMBL/GenBank/DDBJ whole genome shotgun (WGS) entry which is preliminary data.</text>
</comment>
<feature type="domain" description="Resolvase/invertase-type recombinase catalytic" evidence="2">
    <location>
        <begin position="30"/>
        <end position="178"/>
    </location>
</feature>
<dbReference type="Pfam" id="PF00239">
    <property type="entry name" value="Resolvase"/>
    <property type="match status" value="1"/>
</dbReference>
<accession>A0A073JPV7</accession>
<sequence length="525" mass="60783">MGKVHIIPAHQQKGNTVHQRRSQHPFDQLRVAAYCRVSTDYDEQASSYETQVAHYKELIQKEPTWEFAGIYADNGISGTNTKKREQFNKMIAACKAGKIDLIVTKSISRFARNTIDCLKYIRDLKAINVAIFFEKENINTMDAKGEVLITIMASLAQQESESLSQNVKMGIQYRYQQGKVFVNHNHFLGYTKDDQGNLVIEPEEAKVIKRIFYSYLNGMTMKQIADSLKADGILTGGKTKNWRSSGVAKILKNEKYMGDALLQKTYTVDFLNKKRVKNEGIMPQYYVENDHPAIIPKSVFMQVQQLIKQRRNGITTKNGKHRRLNGKYCFSQKVFCGKCGDILQRNMWYRPEKVAVWRCASRIRRSKTGRRCMIRNVKEPLLKEATVEAFNQLIEGHELASKQIKTNIMKVIKNSKGPTLDQVDHQLEKVQMKLIQAANQHQDCDALTQQIMDLRKQKEKVQSRETNQQAKLHSLDEINKLVELHKYGLVDFDEQLVRRLVEKITIFQRYMEFTFKDGEVIRVNM</sequence>
<proteinExistence type="predicted"/>
<dbReference type="PATRIC" id="fig|1598.90.peg.910"/>
<evidence type="ECO:0000313" key="5">
    <source>
        <dbReference type="Proteomes" id="UP000027731"/>
    </source>
</evidence>
<dbReference type="CDD" id="cd00338">
    <property type="entry name" value="Ser_Recombinase"/>
    <property type="match status" value="1"/>
</dbReference>
<name>A0A073JPV7_LIMRT</name>
<feature type="domain" description="Recombinase" evidence="3">
    <location>
        <begin position="187"/>
        <end position="313"/>
    </location>
</feature>
<organism evidence="4 5">
    <name type="scientific">Limosilactobacillus reuteri</name>
    <name type="common">Lactobacillus reuteri</name>
    <dbReference type="NCBI Taxonomy" id="1598"/>
    <lineage>
        <taxon>Bacteria</taxon>
        <taxon>Bacillati</taxon>
        <taxon>Bacillota</taxon>
        <taxon>Bacilli</taxon>
        <taxon>Lactobacillales</taxon>
        <taxon>Lactobacillaceae</taxon>
        <taxon>Limosilactobacillus</taxon>
    </lineage>
</organism>
<keyword evidence="1" id="KW-0175">Coiled coil</keyword>
<dbReference type="SMART" id="SM00857">
    <property type="entry name" value="Resolvase"/>
    <property type="match status" value="1"/>
</dbReference>
<dbReference type="Pfam" id="PF13408">
    <property type="entry name" value="Zn_ribbon_recom"/>
    <property type="match status" value="1"/>
</dbReference>
<dbReference type="SUPFAM" id="SSF53041">
    <property type="entry name" value="Resolvase-like"/>
    <property type="match status" value="1"/>
</dbReference>
<dbReference type="InterPro" id="IPR038109">
    <property type="entry name" value="DNA_bind_recomb_sf"/>
</dbReference>
<evidence type="ECO:0000259" key="3">
    <source>
        <dbReference type="PROSITE" id="PS51737"/>
    </source>
</evidence>
<dbReference type="PROSITE" id="PS51737">
    <property type="entry name" value="RECOMBINASE_DNA_BIND"/>
    <property type="match status" value="1"/>
</dbReference>
<evidence type="ECO:0000259" key="2">
    <source>
        <dbReference type="PROSITE" id="PS51736"/>
    </source>
</evidence>
<dbReference type="Gene3D" id="3.90.1750.20">
    <property type="entry name" value="Putative Large Serine Recombinase, Chain B, Domain 2"/>
    <property type="match status" value="1"/>
</dbReference>
<dbReference type="InterPro" id="IPR006119">
    <property type="entry name" value="Resolv_N"/>
</dbReference>
<dbReference type="Pfam" id="PF07508">
    <property type="entry name" value="Recombinase"/>
    <property type="match status" value="1"/>
</dbReference>
<dbReference type="InterPro" id="IPR050639">
    <property type="entry name" value="SSR_resolvase"/>
</dbReference>
<dbReference type="Proteomes" id="UP000027731">
    <property type="component" value="Unassembled WGS sequence"/>
</dbReference>
<dbReference type="PANTHER" id="PTHR30461:SF23">
    <property type="entry name" value="DNA RECOMBINASE-RELATED"/>
    <property type="match status" value="1"/>
</dbReference>
<dbReference type="EMBL" id="JOSX01000013">
    <property type="protein sequence ID" value="KEK15584.1"/>
    <property type="molecule type" value="Genomic_DNA"/>
</dbReference>
<feature type="coiled-coil region" evidence="1">
    <location>
        <begin position="420"/>
        <end position="471"/>
    </location>
</feature>
<reference evidence="4 5" key="1">
    <citation type="submission" date="2014-06" db="EMBL/GenBank/DDBJ databases">
        <title>Genetic determinant of reutericyclin biosynthesis of Lactobacillus reuteri.</title>
        <authorList>
            <person name="Lin X."/>
            <person name="Duar R."/>
            <person name="Walter J."/>
            <person name="Gaenzle M."/>
        </authorList>
    </citation>
    <scope>NUCLEOTIDE SEQUENCE [LARGE SCALE GENOMIC DNA]</scope>
    <source>
        <strain evidence="4 5">LTH2584</strain>
    </source>
</reference>
<dbReference type="PROSITE" id="PS51736">
    <property type="entry name" value="RECOMBINASES_3"/>
    <property type="match status" value="1"/>
</dbReference>
<dbReference type="InterPro" id="IPR036162">
    <property type="entry name" value="Resolvase-like_N_sf"/>
</dbReference>
<dbReference type="GO" id="GO:0000150">
    <property type="term" value="F:DNA strand exchange activity"/>
    <property type="evidence" value="ECO:0007669"/>
    <property type="project" value="InterPro"/>
</dbReference>
<gene>
    <name evidence="4" type="ORF">LR3_07400</name>
</gene>
<dbReference type="PANTHER" id="PTHR30461">
    <property type="entry name" value="DNA-INVERTASE FROM LAMBDOID PROPHAGE"/>
    <property type="match status" value="1"/>
</dbReference>
<protein>
    <submittedName>
        <fullName evidence="4">DNA recombinase</fullName>
    </submittedName>
</protein>
<dbReference type="InterPro" id="IPR025827">
    <property type="entry name" value="Zn_ribbon_recom_dom"/>
</dbReference>